<keyword evidence="3" id="KW-1185">Reference proteome</keyword>
<reference evidence="3" key="1">
    <citation type="journal article" date="2019" name="Int. J. Syst. Evol. Microbiol.">
        <title>The Global Catalogue of Microorganisms (GCM) 10K type strain sequencing project: providing services to taxonomists for standard genome sequencing and annotation.</title>
        <authorList>
            <consortium name="The Broad Institute Genomics Platform"/>
            <consortium name="The Broad Institute Genome Sequencing Center for Infectious Disease"/>
            <person name="Wu L."/>
            <person name="Ma J."/>
        </authorList>
    </citation>
    <scope>NUCLEOTIDE SEQUENCE [LARGE SCALE GENOMIC DNA]</scope>
    <source>
        <strain evidence="3">NBRC 112299</strain>
    </source>
</reference>
<dbReference type="Proteomes" id="UP001157125">
    <property type="component" value="Unassembled WGS sequence"/>
</dbReference>
<feature type="region of interest" description="Disordered" evidence="1">
    <location>
        <begin position="78"/>
        <end position="125"/>
    </location>
</feature>
<proteinExistence type="predicted"/>
<sequence>MGNSVTIDGLTRTASVSVGGSVPAEPTPSLADAFRKSVNPTGPVVIGLDGDGDMLAPVDVTYTLRADLTQFAAFDGTRHEPGAERRHHRHPSVADRVGGCAVHHGDRHHPGGGRRHLPGGGRLLR</sequence>
<dbReference type="EMBL" id="BSUN01000001">
    <property type="protein sequence ID" value="GMA34533.1"/>
    <property type="molecule type" value="Genomic_DNA"/>
</dbReference>
<organism evidence="2 3">
    <name type="scientific">Demequina litorisediminis</name>
    <dbReference type="NCBI Taxonomy" id="1849022"/>
    <lineage>
        <taxon>Bacteria</taxon>
        <taxon>Bacillati</taxon>
        <taxon>Actinomycetota</taxon>
        <taxon>Actinomycetes</taxon>
        <taxon>Micrococcales</taxon>
        <taxon>Demequinaceae</taxon>
        <taxon>Demequina</taxon>
    </lineage>
</organism>
<comment type="caution">
    <text evidence="2">The sequence shown here is derived from an EMBL/GenBank/DDBJ whole genome shotgun (WGS) entry which is preliminary data.</text>
</comment>
<evidence type="ECO:0000256" key="1">
    <source>
        <dbReference type="SAM" id="MobiDB-lite"/>
    </source>
</evidence>
<name>A0ABQ6ICS7_9MICO</name>
<evidence type="ECO:0000313" key="2">
    <source>
        <dbReference type="EMBL" id="GMA34533.1"/>
    </source>
</evidence>
<feature type="compositionally biased region" description="Basic residues" evidence="1">
    <location>
        <begin position="105"/>
        <end position="117"/>
    </location>
</feature>
<gene>
    <name evidence="2" type="ORF">GCM10025876_07370</name>
</gene>
<evidence type="ECO:0000313" key="3">
    <source>
        <dbReference type="Proteomes" id="UP001157125"/>
    </source>
</evidence>
<protein>
    <submittedName>
        <fullName evidence="2">Uncharacterized protein</fullName>
    </submittedName>
</protein>
<accession>A0ABQ6ICS7</accession>